<dbReference type="InterPro" id="IPR058942">
    <property type="entry name" value="AT3G52170-like"/>
</dbReference>
<dbReference type="OMA" id="TRIMEFI"/>
<dbReference type="FunCoup" id="B6U779">
    <property type="interactions" value="116"/>
</dbReference>
<evidence type="ECO:0000259" key="2">
    <source>
        <dbReference type="Pfam" id="PF25896"/>
    </source>
</evidence>
<organism evidence="3">
    <name type="scientific">Zea mays</name>
    <name type="common">Maize</name>
    <dbReference type="NCBI Taxonomy" id="4577"/>
    <lineage>
        <taxon>Eukaryota</taxon>
        <taxon>Viridiplantae</taxon>
        <taxon>Streptophyta</taxon>
        <taxon>Embryophyta</taxon>
        <taxon>Tracheophyta</taxon>
        <taxon>Spermatophyta</taxon>
        <taxon>Magnoliopsida</taxon>
        <taxon>Liliopsida</taxon>
        <taxon>Poales</taxon>
        <taxon>Poaceae</taxon>
        <taxon>PACMAD clade</taxon>
        <taxon>Panicoideae</taxon>
        <taxon>Andropogonodae</taxon>
        <taxon>Andropogoneae</taxon>
        <taxon>Tripsacinae</taxon>
        <taxon>Zea</taxon>
    </lineage>
</organism>
<feature type="compositionally biased region" description="Basic and acidic residues" evidence="1">
    <location>
        <begin position="232"/>
        <end position="251"/>
    </location>
</feature>
<feature type="region of interest" description="Disordered" evidence="1">
    <location>
        <begin position="232"/>
        <end position="259"/>
    </location>
</feature>
<dbReference type="SMR" id="B6U779"/>
<dbReference type="InParanoid" id="B6U779"/>
<accession>B6U779</accession>
<dbReference type="OrthoDB" id="1930826at2759"/>
<dbReference type="ExpressionAtlas" id="B6U779">
    <property type="expression patterns" value="baseline and differential"/>
</dbReference>
<sequence>MQQHSQPPPPPPGRLVPSRRLLSQAKTSLSLSSQILLRNPPLRSVMQAFARLSSAASRKVIAGVSSATTRSCYRTSRGLAHAASLPAQEPPPKGQKRITKQERRTRIMEFIENYRASNDGKFPTIKNIRQQVGGSHYTAREIIQEMEYNNAKLPLSNAKAAPLQGTVEVIEHSMPKDEAIVVESHGILEVSEHSMTKDGDEAAQIQGTIEVSEHSFPKDECKLAQCQGPFRFPEHSRPKDDSGNVAKHDMDTPETCKTADFPALSDQTESEIMEDLTDKPDPGNQQREIEAIKFNLKHYEKPLNANDSNAKTHAREDNPKLEESANTGLLGSLKSFAYGIRNFWKNL</sequence>
<dbReference type="EMBL" id="CM000781">
    <property type="protein sequence ID" value="AQK72999.1"/>
    <property type="molecule type" value="Genomic_DNA"/>
</dbReference>
<name>B6U779_MAIZE</name>
<evidence type="ECO:0000256" key="1">
    <source>
        <dbReference type="SAM" id="MobiDB-lite"/>
    </source>
</evidence>
<dbReference type="Pfam" id="PF25896">
    <property type="entry name" value="HTH_AT3G52170"/>
    <property type="match status" value="1"/>
</dbReference>
<evidence type="ECO:0000313" key="3">
    <source>
        <dbReference type="EMBL" id="ACG45212.1"/>
    </source>
</evidence>
<evidence type="ECO:0000313" key="4">
    <source>
        <dbReference type="EMBL" id="AQK72999.1"/>
    </source>
</evidence>
<dbReference type="PaxDb" id="4577-GRMZM2G139855_P01"/>
<reference evidence="3" key="1">
    <citation type="journal article" date="2009" name="Plant Mol. Biol.">
        <title>Insights into corn genes derived from large-scale cDNA sequencing.</title>
        <authorList>
            <person name="Alexandrov N.N."/>
            <person name="Brover V.V."/>
            <person name="Freidin S."/>
            <person name="Troukhan M.E."/>
            <person name="Tatarinova T.V."/>
            <person name="Zhang H."/>
            <person name="Swaller T.J."/>
            <person name="Lu Y.P."/>
            <person name="Bouck J."/>
            <person name="Flavell R.B."/>
            <person name="Feldmann K.A."/>
        </authorList>
    </citation>
    <scope>NUCLEOTIDE SEQUENCE</scope>
</reference>
<dbReference type="PANTHER" id="PTHR34568:SF4">
    <property type="entry name" value="OS02G0638000 PROTEIN"/>
    <property type="match status" value="1"/>
</dbReference>
<dbReference type="KEGG" id="zma:100278333"/>
<dbReference type="InterPro" id="IPR058941">
    <property type="entry name" value="HTH_AT3G52170-like"/>
</dbReference>
<dbReference type="EMBL" id="EU973094">
    <property type="protein sequence ID" value="ACG45212.1"/>
    <property type="molecule type" value="mRNA"/>
</dbReference>
<dbReference type="HOGENOM" id="CLU_061910_0_0_1"/>
<reference evidence="4" key="2">
    <citation type="submission" date="2015-12" db="EMBL/GenBank/DDBJ databases">
        <title>Update maize B73 reference genome by single molecule sequencing technologies.</title>
        <authorList>
            <consortium name="Maize Genome Sequencing Project"/>
            <person name="Ware D."/>
        </authorList>
    </citation>
    <scope>NUCLEOTIDE SEQUENCE</scope>
    <source>
        <tissue evidence="4">Seedling</tissue>
    </source>
</reference>
<feature type="region of interest" description="Disordered" evidence="1">
    <location>
        <begin position="79"/>
        <end position="100"/>
    </location>
</feature>
<protein>
    <submittedName>
        <fullName evidence="4">Hydroxyproline-rich glycoprotein family protein</fullName>
    </submittedName>
</protein>
<dbReference type="eggNOG" id="ENOG502S4TR">
    <property type="taxonomic scope" value="Eukaryota"/>
</dbReference>
<proteinExistence type="evidence at transcript level"/>
<dbReference type="AlphaFoldDB" id="B6U779"/>
<dbReference type="PANTHER" id="PTHR34568">
    <property type="entry name" value="RRM DOMAIN-CONTAINING PROTEIN"/>
    <property type="match status" value="1"/>
</dbReference>
<gene>
    <name evidence="4" type="ORF">ZEAMMB73_Zm00001d017361</name>
</gene>
<feature type="domain" description="AT3G52170-like helix-turn-helix" evidence="2">
    <location>
        <begin position="99"/>
        <end position="148"/>
    </location>
</feature>